<dbReference type="InterPro" id="IPR050958">
    <property type="entry name" value="Cell_Adh-Cytoskel_Orgn"/>
</dbReference>
<dbReference type="GO" id="GO:0005886">
    <property type="term" value="C:plasma membrane"/>
    <property type="evidence" value="ECO:0007669"/>
    <property type="project" value="TreeGrafter"/>
</dbReference>
<evidence type="ECO:0000313" key="3">
    <source>
        <dbReference type="Proteomes" id="UP000507470"/>
    </source>
</evidence>
<feature type="domain" description="Ig-like" evidence="1">
    <location>
        <begin position="87"/>
        <end position="184"/>
    </location>
</feature>
<gene>
    <name evidence="2" type="ORF">MCOR_7393</name>
</gene>
<dbReference type="Pfam" id="PF07686">
    <property type="entry name" value="V-set"/>
    <property type="match status" value="1"/>
</dbReference>
<sequence length="453" mass="51220">MTTPAGLPMHISSDETVRVDSVVGGKKKYGVMKYEYSNRKTYQLIIRSVKETDAGNYTCQIYLPNQNYKEWPQKTVDLIVFTNAFGPEIVDDILPEVQRQGQTAYLDCAVINLQSTAQLQWIKQTTSTGNPMHISSGETVRVDSVVGGRKKYDVMKYAYINREIYQLIIRSVTETDAGNYTCQIYLPNQNYKEWPRKSMDLIVFRRLAAVTPAQWRIEDPSIHTVAILLFLTLCPLVGLFFPPGILVCSGQRPPTIKADNPAKTTARQADNITLVCDFNGYPLPNITWKRNDGLPMPNGEFQERGIVYKIYGTSVTDRGMFICTADNGVKPPASFTVQLDVTFAPICTAVQDVVAQGQNQRFDAKLECLVTANSRAEVSWYKANRATGEKEQILDKDKYNLHEQYSNYSKPYERWYTLAIKNVLGNDYGDYYCTAQNEYGENQAKVTLFSICG</sequence>
<dbReference type="InterPro" id="IPR003599">
    <property type="entry name" value="Ig_sub"/>
</dbReference>
<reference evidence="2 3" key="1">
    <citation type="submission" date="2020-06" db="EMBL/GenBank/DDBJ databases">
        <authorList>
            <person name="Li R."/>
            <person name="Bekaert M."/>
        </authorList>
    </citation>
    <scope>NUCLEOTIDE SEQUENCE [LARGE SCALE GENOMIC DNA]</scope>
    <source>
        <strain evidence="3">wild</strain>
    </source>
</reference>
<dbReference type="SUPFAM" id="SSF48726">
    <property type="entry name" value="Immunoglobulin"/>
    <property type="match status" value="3"/>
</dbReference>
<dbReference type="SMART" id="SM00409">
    <property type="entry name" value="IG"/>
    <property type="match status" value="4"/>
</dbReference>
<dbReference type="SMART" id="SM00408">
    <property type="entry name" value="IGc2"/>
    <property type="match status" value="3"/>
</dbReference>
<feature type="domain" description="Ig-like" evidence="1">
    <location>
        <begin position="345"/>
        <end position="447"/>
    </location>
</feature>
<feature type="domain" description="Ig-like" evidence="1">
    <location>
        <begin position="254"/>
        <end position="336"/>
    </location>
</feature>
<dbReference type="PANTHER" id="PTHR45080">
    <property type="entry name" value="CONTACTIN 5"/>
    <property type="match status" value="1"/>
</dbReference>
<protein>
    <recommendedName>
        <fullName evidence="1">Ig-like domain-containing protein</fullName>
    </recommendedName>
</protein>
<dbReference type="CDD" id="cd00096">
    <property type="entry name" value="Ig"/>
    <property type="match status" value="1"/>
</dbReference>
<organism evidence="2 3">
    <name type="scientific">Mytilus coruscus</name>
    <name type="common">Sea mussel</name>
    <dbReference type="NCBI Taxonomy" id="42192"/>
    <lineage>
        <taxon>Eukaryota</taxon>
        <taxon>Metazoa</taxon>
        <taxon>Spiralia</taxon>
        <taxon>Lophotrochozoa</taxon>
        <taxon>Mollusca</taxon>
        <taxon>Bivalvia</taxon>
        <taxon>Autobranchia</taxon>
        <taxon>Pteriomorphia</taxon>
        <taxon>Mytilida</taxon>
        <taxon>Mytiloidea</taxon>
        <taxon>Mytilidae</taxon>
        <taxon>Mytilinae</taxon>
        <taxon>Mytilus</taxon>
    </lineage>
</organism>
<dbReference type="InterPro" id="IPR013106">
    <property type="entry name" value="Ig_V-set"/>
</dbReference>
<dbReference type="InterPro" id="IPR003598">
    <property type="entry name" value="Ig_sub2"/>
</dbReference>
<dbReference type="InterPro" id="IPR007110">
    <property type="entry name" value="Ig-like_dom"/>
</dbReference>
<dbReference type="Gene3D" id="2.60.40.10">
    <property type="entry name" value="Immunoglobulins"/>
    <property type="match status" value="4"/>
</dbReference>
<dbReference type="GO" id="GO:0007156">
    <property type="term" value="P:homophilic cell adhesion via plasma membrane adhesion molecules"/>
    <property type="evidence" value="ECO:0007669"/>
    <property type="project" value="TreeGrafter"/>
</dbReference>
<dbReference type="InterPro" id="IPR013783">
    <property type="entry name" value="Ig-like_fold"/>
</dbReference>
<dbReference type="PANTHER" id="PTHR45080:SF33">
    <property type="entry name" value="IG-LIKE DOMAIN-CONTAINING PROTEIN"/>
    <property type="match status" value="1"/>
</dbReference>
<accession>A0A6J8AG97</accession>
<evidence type="ECO:0000313" key="2">
    <source>
        <dbReference type="EMBL" id="CAC5367517.1"/>
    </source>
</evidence>
<dbReference type="OrthoDB" id="9972932at2759"/>
<dbReference type="InterPro" id="IPR013098">
    <property type="entry name" value="Ig_I-set"/>
</dbReference>
<dbReference type="Pfam" id="PF13927">
    <property type="entry name" value="Ig_3"/>
    <property type="match status" value="1"/>
</dbReference>
<dbReference type="PROSITE" id="PS50835">
    <property type="entry name" value="IG_LIKE"/>
    <property type="match status" value="3"/>
</dbReference>
<dbReference type="AlphaFoldDB" id="A0A6J8AG97"/>
<dbReference type="InterPro" id="IPR036179">
    <property type="entry name" value="Ig-like_dom_sf"/>
</dbReference>
<dbReference type="EMBL" id="CACVKT020001362">
    <property type="protein sequence ID" value="CAC5367517.1"/>
    <property type="molecule type" value="Genomic_DNA"/>
</dbReference>
<dbReference type="Pfam" id="PF07679">
    <property type="entry name" value="I-set"/>
    <property type="match status" value="1"/>
</dbReference>
<name>A0A6J8AG97_MYTCO</name>
<evidence type="ECO:0000259" key="1">
    <source>
        <dbReference type="PROSITE" id="PS50835"/>
    </source>
</evidence>
<proteinExistence type="predicted"/>
<keyword evidence="3" id="KW-1185">Reference proteome</keyword>
<dbReference type="Proteomes" id="UP000507470">
    <property type="component" value="Unassembled WGS sequence"/>
</dbReference>